<organism evidence="1 2">
    <name type="scientific">Linnemannia hyalina</name>
    <dbReference type="NCBI Taxonomy" id="64524"/>
    <lineage>
        <taxon>Eukaryota</taxon>
        <taxon>Fungi</taxon>
        <taxon>Fungi incertae sedis</taxon>
        <taxon>Mucoromycota</taxon>
        <taxon>Mortierellomycotina</taxon>
        <taxon>Mortierellomycetes</taxon>
        <taxon>Mortierellales</taxon>
        <taxon>Mortierellaceae</taxon>
        <taxon>Linnemannia</taxon>
    </lineage>
</organism>
<name>A0A9P8BT64_9FUNG</name>
<dbReference type="OrthoDB" id="10613887at2759"/>
<reference evidence="1" key="1">
    <citation type="submission" date="2021-06" db="EMBL/GenBank/DDBJ databases">
        <title>Genome Sequence of Mortierella hyaline Strain SCG-10, a Cold-Adapted, Nitrate-Reducing Fungus Isolated from Soil in Minnesota, USA.</title>
        <authorList>
            <person name="Aldossari N."/>
        </authorList>
    </citation>
    <scope>NUCLEOTIDE SEQUENCE</scope>
    <source>
        <strain evidence="1">SCG-10</strain>
    </source>
</reference>
<gene>
    <name evidence="1" type="ORF">KI688_012790</name>
</gene>
<dbReference type="Proteomes" id="UP000707451">
    <property type="component" value="Unassembled WGS sequence"/>
</dbReference>
<proteinExistence type="predicted"/>
<dbReference type="AlphaFoldDB" id="A0A9P8BT64"/>
<accession>A0A9P8BT64</accession>
<keyword evidence="2" id="KW-1185">Reference proteome</keyword>
<comment type="caution">
    <text evidence="1">The sequence shown here is derived from an EMBL/GenBank/DDBJ whole genome shotgun (WGS) entry which is preliminary data.</text>
</comment>
<protein>
    <submittedName>
        <fullName evidence="1">Uncharacterized protein</fullName>
    </submittedName>
</protein>
<sequence length="178" mass="19802">MFVVCAELIVDPPERQDVLPALTELELSDTTFSDAIIPSEQTTFRKFWNTALISTRSPSIASTIGSTSMSWGFIPRDLEYWRSGQVPGCNWIPDPIAVWEVTVQFALMGRLYQQIGSLTELRRLNLRSLAAFGVRTKVDDQDYRYNLFSGLMSLADDEMGRQGCLGLLGGLSKAARAS</sequence>
<dbReference type="EMBL" id="JAHRHY010000009">
    <property type="protein sequence ID" value="KAG9066878.1"/>
    <property type="molecule type" value="Genomic_DNA"/>
</dbReference>
<evidence type="ECO:0000313" key="2">
    <source>
        <dbReference type="Proteomes" id="UP000707451"/>
    </source>
</evidence>
<evidence type="ECO:0000313" key="1">
    <source>
        <dbReference type="EMBL" id="KAG9066878.1"/>
    </source>
</evidence>